<sequence>MKRISKSHKRKSSTATFEYRSLLAFTACLMNLNKWNIQAYSEHQEKNVVHWLIVQILKLSV</sequence>
<dbReference type="Proteomes" id="UP000183832">
    <property type="component" value="Unassembled WGS sequence"/>
</dbReference>
<proteinExistence type="predicted"/>
<name>A0A1J1HEM6_9DIPT</name>
<protein>
    <submittedName>
        <fullName evidence="1">CLUMA_CG000419, isoform A</fullName>
    </submittedName>
</protein>
<evidence type="ECO:0000313" key="2">
    <source>
        <dbReference type="Proteomes" id="UP000183832"/>
    </source>
</evidence>
<reference evidence="1 2" key="1">
    <citation type="submission" date="2015-04" db="EMBL/GenBank/DDBJ databases">
        <authorList>
            <person name="Syromyatnikov M.Y."/>
            <person name="Popov V.N."/>
        </authorList>
    </citation>
    <scope>NUCLEOTIDE SEQUENCE [LARGE SCALE GENOMIC DNA]</scope>
</reference>
<dbReference type="AlphaFoldDB" id="A0A1J1HEM6"/>
<accession>A0A1J1HEM6</accession>
<evidence type="ECO:0000313" key="1">
    <source>
        <dbReference type="EMBL" id="CRK86437.1"/>
    </source>
</evidence>
<gene>
    <name evidence="1" type="ORF">CLUMA_CG000419</name>
</gene>
<keyword evidence="2" id="KW-1185">Reference proteome</keyword>
<dbReference type="EMBL" id="CVRI01000001">
    <property type="protein sequence ID" value="CRK86437.1"/>
    <property type="molecule type" value="Genomic_DNA"/>
</dbReference>
<organism evidence="1 2">
    <name type="scientific">Clunio marinus</name>
    <dbReference type="NCBI Taxonomy" id="568069"/>
    <lineage>
        <taxon>Eukaryota</taxon>
        <taxon>Metazoa</taxon>
        <taxon>Ecdysozoa</taxon>
        <taxon>Arthropoda</taxon>
        <taxon>Hexapoda</taxon>
        <taxon>Insecta</taxon>
        <taxon>Pterygota</taxon>
        <taxon>Neoptera</taxon>
        <taxon>Endopterygota</taxon>
        <taxon>Diptera</taxon>
        <taxon>Nematocera</taxon>
        <taxon>Chironomoidea</taxon>
        <taxon>Chironomidae</taxon>
        <taxon>Clunio</taxon>
    </lineage>
</organism>